<name>A0A0A5G8N2_9BACI</name>
<dbReference type="eggNOG" id="COG1479">
    <property type="taxonomic scope" value="Bacteria"/>
</dbReference>
<organism evidence="2 3">
    <name type="scientific">Pontibacillus halophilus JSM 076056 = DSM 19796</name>
    <dbReference type="NCBI Taxonomy" id="1385510"/>
    <lineage>
        <taxon>Bacteria</taxon>
        <taxon>Bacillati</taxon>
        <taxon>Bacillota</taxon>
        <taxon>Bacilli</taxon>
        <taxon>Bacillales</taxon>
        <taxon>Bacillaceae</taxon>
        <taxon>Pontibacillus</taxon>
    </lineage>
</organism>
<protein>
    <recommendedName>
        <fullName evidence="1">GmrSD restriction endonucleases N-terminal domain-containing protein</fullName>
    </recommendedName>
</protein>
<dbReference type="Proteomes" id="UP000030528">
    <property type="component" value="Unassembled WGS sequence"/>
</dbReference>
<comment type="caution">
    <text evidence="2">The sequence shown here is derived from an EMBL/GenBank/DDBJ whole genome shotgun (WGS) entry which is preliminary data.</text>
</comment>
<reference evidence="2 3" key="1">
    <citation type="submission" date="2013-08" db="EMBL/GenBank/DDBJ databases">
        <authorList>
            <person name="Huang J."/>
            <person name="Wang G."/>
        </authorList>
    </citation>
    <scope>NUCLEOTIDE SEQUENCE [LARGE SCALE GENOMIC DNA]</scope>
    <source>
        <strain evidence="2 3">JSM 076056</strain>
    </source>
</reference>
<dbReference type="AlphaFoldDB" id="A0A0A5G8N2"/>
<feature type="domain" description="GmrSD restriction endonucleases N-terminal" evidence="1">
    <location>
        <begin position="9"/>
        <end position="156"/>
    </location>
</feature>
<dbReference type="STRING" id="1385510.GCA_000425205_03699"/>
<dbReference type="EMBL" id="AVPE01000032">
    <property type="protein sequence ID" value="KGX87475.1"/>
    <property type="molecule type" value="Genomic_DNA"/>
</dbReference>
<dbReference type="InterPro" id="IPR004919">
    <property type="entry name" value="GmrSD_N"/>
</dbReference>
<evidence type="ECO:0000313" key="3">
    <source>
        <dbReference type="Proteomes" id="UP000030528"/>
    </source>
</evidence>
<sequence>MDPNKDDVYWLQPIVVKRHEEGVEVIDGQQRLTTVILIVKYIQSIIPLYQGQGYSIRYETRKDSERFIADIQNKEERRNDNIDFYHIYQAYETIGKWFKENPEQNALLYIWQRLTDQVKVLWYELDYQYDGIDLFTRINIGKIPLTNAELIKALFLSKNNLG</sequence>
<accession>A0A0A5G8N2</accession>
<keyword evidence="3" id="KW-1185">Reference proteome</keyword>
<evidence type="ECO:0000259" key="1">
    <source>
        <dbReference type="Pfam" id="PF03235"/>
    </source>
</evidence>
<dbReference type="Pfam" id="PF03235">
    <property type="entry name" value="GmrSD_N"/>
    <property type="match status" value="1"/>
</dbReference>
<evidence type="ECO:0000313" key="2">
    <source>
        <dbReference type="EMBL" id="KGX87475.1"/>
    </source>
</evidence>
<proteinExistence type="predicted"/>
<dbReference type="PANTHER" id="PTHR35149">
    <property type="entry name" value="SLL5132 PROTEIN"/>
    <property type="match status" value="1"/>
</dbReference>
<gene>
    <name evidence="2" type="ORF">N781_14330</name>
</gene>
<dbReference type="PANTHER" id="PTHR35149:SF1">
    <property type="entry name" value="DUF5655 DOMAIN-CONTAINING PROTEIN"/>
    <property type="match status" value="1"/>
</dbReference>